<dbReference type="HOGENOM" id="CLU_027420_3_1_0"/>
<gene>
    <name evidence="14 17" type="primary">purD</name>
    <name evidence="17" type="ordered locus">trd_1186</name>
</gene>
<evidence type="ECO:0000256" key="3">
    <source>
        <dbReference type="ARBA" id="ARBA00005174"/>
    </source>
</evidence>
<evidence type="ECO:0000256" key="14">
    <source>
        <dbReference type="HAMAP-Rule" id="MF_00138"/>
    </source>
</evidence>
<dbReference type="SUPFAM" id="SSF51246">
    <property type="entry name" value="Rudiment single hybrid motif"/>
    <property type="match status" value="1"/>
</dbReference>
<dbReference type="AlphaFoldDB" id="B9L0W4"/>
<evidence type="ECO:0000256" key="1">
    <source>
        <dbReference type="ARBA" id="ARBA00001936"/>
    </source>
</evidence>
<evidence type="ECO:0000256" key="13">
    <source>
        <dbReference type="ARBA" id="ARBA00042864"/>
    </source>
</evidence>
<dbReference type="EMBL" id="CP001275">
    <property type="protein sequence ID" value="ACM04830.1"/>
    <property type="molecule type" value="Genomic_DNA"/>
</dbReference>
<evidence type="ECO:0000256" key="8">
    <source>
        <dbReference type="ARBA" id="ARBA00022755"/>
    </source>
</evidence>
<keyword evidence="6" id="KW-0479">Metal-binding</keyword>
<dbReference type="SUPFAM" id="SSF52440">
    <property type="entry name" value="PreATP-grasp domain"/>
    <property type="match status" value="1"/>
</dbReference>
<evidence type="ECO:0000256" key="5">
    <source>
        <dbReference type="ARBA" id="ARBA00022598"/>
    </source>
</evidence>
<evidence type="ECO:0000256" key="6">
    <source>
        <dbReference type="ARBA" id="ARBA00022723"/>
    </source>
</evidence>
<evidence type="ECO:0000256" key="7">
    <source>
        <dbReference type="ARBA" id="ARBA00022741"/>
    </source>
</evidence>
<dbReference type="PANTHER" id="PTHR43472:SF1">
    <property type="entry name" value="PHOSPHORIBOSYLAMINE--GLYCINE LIGASE, CHLOROPLASTIC"/>
    <property type="match status" value="1"/>
</dbReference>
<comment type="catalytic activity">
    <reaction evidence="14">
        <text>5-phospho-beta-D-ribosylamine + glycine + ATP = N(1)-(5-phospho-beta-D-ribosyl)glycinamide + ADP + phosphate + H(+)</text>
        <dbReference type="Rhea" id="RHEA:17453"/>
        <dbReference type="ChEBI" id="CHEBI:15378"/>
        <dbReference type="ChEBI" id="CHEBI:30616"/>
        <dbReference type="ChEBI" id="CHEBI:43474"/>
        <dbReference type="ChEBI" id="CHEBI:57305"/>
        <dbReference type="ChEBI" id="CHEBI:58681"/>
        <dbReference type="ChEBI" id="CHEBI:143788"/>
        <dbReference type="ChEBI" id="CHEBI:456216"/>
        <dbReference type="EC" id="6.3.4.13"/>
    </reaction>
</comment>
<dbReference type="InterPro" id="IPR000115">
    <property type="entry name" value="PRibGlycinamide_synth"/>
</dbReference>
<dbReference type="SMART" id="SM01209">
    <property type="entry name" value="GARS_A"/>
    <property type="match status" value="1"/>
</dbReference>
<dbReference type="FunFam" id="3.90.600.10:FF:000001">
    <property type="entry name" value="Trifunctional purine biosynthetic protein adenosine-3"/>
    <property type="match status" value="1"/>
</dbReference>
<dbReference type="GO" id="GO:0006189">
    <property type="term" value="P:'de novo' IMP biosynthetic process"/>
    <property type="evidence" value="ECO:0007669"/>
    <property type="project" value="UniProtKB-UniRule"/>
</dbReference>
<comment type="cofactor">
    <cofactor evidence="1">
        <name>Mn(2+)</name>
        <dbReference type="ChEBI" id="CHEBI:29035"/>
    </cofactor>
</comment>
<dbReference type="eggNOG" id="COG0151">
    <property type="taxonomic scope" value="Bacteria"/>
</dbReference>
<dbReference type="NCBIfam" id="TIGR00877">
    <property type="entry name" value="purD"/>
    <property type="match status" value="1"/>
</dbReference>
<dbReference type="Pfam" id="PF02843">
    <property type="entry name" value="GARS_C"/>
    <property type="match status" value="1"/>
</dbReference>
<comment type="pathway">
    <text evidence="3 14">Purine metabolism; IMP biosynthesis via de novo pathway; N(1)-(5-phospho-D-ribosyl)glycinamide from 5-phospho-alpha-D-ribose 1-diphosphate: step 2/2.</text>
</comment>
<feature type="domain" description="ATP-grasp" evidence="16">
    <location>
        <begin position="111"/>
        <end position="317"/>
    </location>
</feature>
<evidence type="ECO:0000256" key="9">
    <source>
        <dbReference type="ARBA" id="ARBA00022840"/>
    </source>
</evidence>
<dbReference type="Pfam" id="PF02844">
    <property type="entry name" value="GARS_N"/>
    <property type="match status" value="1"/>
</dbReference>
<dbReference type="Gene3D" id="3.40.50.20">
    <property type="match status" value="1"/>
</dbReference>
<evidence type="ECO:0000313" key="17">
    <source>
        <dbReference type="EMBL" id="ACM04830.1"/>
    </source>
</evidence>
<evidence type="ECO:0000256" key="15">
    <source>
        <dbReference type="PROSITE-ProRule" id="PRU00409"/>
    </source>
</evidence>
<dbReference type="GO" id="GO:0005524">
    <property type="term" value="F:ATP binding"/>
    <property type="evidence" value="ECO:0007669"/>
    <property type="project" value="UniProtKB-UniRule"/>
</dbReference>
<evidence type="ECO:0000313" key="18">
    <source>
        <dbReference type="Proteomes" id="UP000000447"/>
    </source>
</evidence>
<sequence>MPRGLTVLVVGSGGREHALAWALQSSPSVEHILVAPGNGGTAAIAENVPIAATDIPGLVALARERQVDLTVVGPEEPLARGLVDAFAAAGLTAFGPTAEAARIEASKAWAKDVMRAAGVPTAEAQVVTDFAAAQAALERLDFPLVIKASGLAAGKGAIVVSSRREAEEVLHWMMVQRALGSAADEVLLEEYLEGRELSFLVVTDGTTVLPLLPARDYKRLGDNDTGPNTGGMGAYAPVPEVTDELQRTILERIIHPTLAELRRRGIVYRGVLYAGLMLTPRGPKVLEFNCRFGDPEAQAILPLLETDLATLLLSAARAELSGNWSLDWKPAVCVTVVVASGGYPGTYATGFPIAGLDTVPSDVLIFHAGTRRANDHVVTAGGRVLAVSATASTFAEARERVYRAIEHLSFPGMTFRRDIALAEVGGNFKPTPPSGTA</sequence>
<accession>B9L0W4</accession>
<dbReference type="Gene3D" id="3.30.1490.20">
    <property type="entry name" value="ATP-grasp fold, A domain"/>
    <property type="match status" value="1"/>
</dbReference>
<dbReference type="InterPro" id="IPR020560">
    <property type="entry name" value="PRibGlycinamide_synth_C-dom"/>
</dbReference>
<keyword evidence="9 15" id="KW-0067">ATP-binding</keyword>
<keyword evidence="5 14" id="KW-0436">Ligase</keyword>
<dbReference type="Gene3D" id="3.90.600.10">
    <property type="entry name" value="Phosphoribosylglycinamide synthetase, C-terminal domain"/>
    <property type="match status" value="1"/>
</dbReference>
<evidence type="ECO:0000256" key="12">
    <source>
        <dbReference type="ARBA" id="ARBA00042242"/>
    </source>
</evidence>
<dbReference type="HAMAP" id="MF_00138">
    <property type="entry name" value="GARS"/>
    <property type="match status" value="1"/>
</dbReference>
<dbReference type="GO" id="GO:0009113">
    <property type="term" value="P:purine nucleobase biosynthetic process"/>
    <property type="evidence" value="ECO:0007669"/>
    <property type="project" value="InterPro"/>
</dbReference>
<keyword evidence="8 14" id="KW-0658">Purine biosynthesis</keyword>
<dbReference type="Proteomes" id="UP000000447">
    <property type="component" value="Chromosome"/>
</dbReference>
<dbReference type="EC" id="6.3.4.13" evidence="4 14"/>
<dbReference type="InterPro" id="IPR013815">
    <property type="entry name" value="ATP_grasp_subdomain_1"/>
</dbReference>
<dbReference type="Pfam" id="PF01071">
    <property type="entry name" value="GARS_A"/>
    <property type="match status" value="1"/>
</dbReference>
<dbReference type="SMART" id="SM01210">
    <property type="entry name" value="GARS_C"/>
    <property type="match status" value="1"/>
</dbReference>
<dbReference type="PROSITE" id="PS00184">
    <property type="entry name" value="GARS"/>
    <property type="match status" value="1"/>
</dbReference>
<dbReference type="PROSITE" id="PS50975">
    <property type="entry name" value="ATP_GRASP"/>
    <property type="match status" value="1"/>
</dbReference>
<dbReference type="GO" id="GO:0004637">
    <property type="term" value="F:phosphoribosylamine-glycine ligase activity"/>
    <property type="evidence" value="ECO:0007669"/>
    <property type="project" value="UniProtKB-UniRule"/>
</dbReference>
<dbReference type="GO" id="GO:0046872">
    <property type="term" value="F:metal ion binding"/>
    <property type="evidence" value="ECO:0007669"/>
    <property type="project" value="UniProtKB-KW"/>
</dbReference>
<dbReference type="FunFam" id="3.30.470.20:FF:000018">
    <property type="entry name" value="Trifunctional purine biosynthetic protein adenosine-3"/>
    <property type="match status" value="1"/>
</dbReference>
<proteinExistence type="inferred from homology"/>
<dbReference type="InterPro" id="IPR020559">
    <property type="entry name" value="PRibGlycinamide_synth_CS"/>
</dbReference>
<evidence type="ECO:0000256" key="11">
    <source>
        <dbReference type="ARBA" id="ARBA00038345"/>
    </source>
</evidence>
<protein>
    <recommendedName>
        <fullName evidence="4 14">Phosphoribosylamine--glycine ligase</fullName>
        <ecNumber evidence="4 14">6.3.4.13</ecNumber>
    </recommendedName>
    <alternativeName>
        <fullName evidence="14">GARS</fullName>
    </alternativeName>
    <alternativeName>
        <fullName evidence="12 14">Glycinamide ribonucleotide synthetase</fullName>
    </alternativeName>
    <alternativeName>
        <fullName evidence="13 14">Phosphoribosylglycinamide synthetase</fullName>
    </alternativeName>
</protein>
<organism evidence="17 18">
    <name type="scientific">Thermomicrobium roseum (strain ATCC 27502 / DSM 5159 / P-2)</name>
    <dbReference type="NCBI Taxonomy" id="309801"/>
    <lineage>
        <taxon>Bacteria</taxon>
        <taxon>Pseudomonadati</taxon>
        <taxon>Thermomicrobiota</taxon>
        <taxon>Thermomicrobia</taxon>
        <taxon>Thermomicrobiales</taxon>
        <taxon>Thermomicrobiaceae</taxon>
        <taxon>Thermomicrobium</taxon>
    </lineage>
</organism>
<evidence type="ECO:0000256" key="2">
    <source>
        <dbReference type="ARBA" id="ARBA00001946"/>
    </source>
</evidence>
<dbReference type="Gene3D" id="3.30.470.20">
    <property type="entry name" value="ATP-grasp fold, B domain"/>
    <property type="match status" value="1"/>
</dbReference>
<dbReference type="InterPro" id="IPR011054">
    <property type="entry name" value="Rudment_hybrid_motif"/>
</dbReference>
<dbReference type="PANTHER" id="PTHR43472">
    <property type="entry name" value="PHOSPHORIBOSYLAMINE--GLYCINE LIGASE"/>
    <property type="match status" value="1"/>
</dbReference>
<dbReference type="RefSeq" id="WP_015922138.1">
    <property type="nucleotide sequence ID" value="NC_011959.1"/>
</dbReference>
<dbReference type="InterPro" id="IPR020561">
    <property type="entry name" value="PRibGlycinamid_synth_ATP-grasp"/>
</dbReference>
<evidence type="ECO:0000259" key="16">
    <source>
        <dbReference type="PROSITE" id="PS50975"/>
    </source>
</evidence>
<dbReference type="STRING" id="309801.trd_1186"/>
<evidence type="ECO:0000256" key="4">
    <source>
        <dbReference type="ARBA" id="ARBA00013255"/>
    </source>
</evidence>
<dbReference type="KEGG" id="tro:trd_1186"/>
<dbReference type="InterPro" id="IPR037123">
    <property type="entry name" value="PRibGlycinamide_synth_C_sf"/>
</dbReference>
<dbReference type="InterPro" id="IPR020562">
    <property type="entry name" value="PRibGlycinamide_synth_N"/>
</dbReference>
<keyword evidence="10" id="KW-0464">Manganese</keyword>
<evidence type="ECO:0000256" key="10">
    <source>
        <dbReference type="ARBA" id="ARBA00023211"/>
    </source>
</evidence>
<dbReference type="FunFam" id="3.40.50.20:FF:000006">
    <property type="entry name" value="Phosphoribosylamine--glycine ligase, chloroplastic"/>
    <property type="match status" value="1"/>
</dbReference>
<comment type="similarity">
    <text evidence="11 14">Belongs to the GARS family.</text>
</comment>
<reference evidence="17 18" key="1">
    <citation type="journal article" date="2009" name="PLoS ONE">
        <title>Complete genome sequence of the aerobic CO-oxidizing thermophile Thermomicrobium roseum.</title>
        <authorList>
            <person name="Wu D."/>
            <person name="Raymond J."/>
            <person name="Wu M."/>
            <person name="Chatterji S."/>
            <person name="Ren Q."/>
            <person name="Graham J.E."/>
            <person name="Bryant D.A."/>
            <person name="Robb F."/>
            <person name="Colman A."/>
            <person name="Tallon L.J."/>
            <person name="Badger J.H."/>
            <person name="Madupu R."/>
            <person name="Ward N.L."/>
            <person name="Eisen J.A."/>
        </authorList>
    </citation>
    <scope>NUCLEOTIDE SEQUENCE [LARGE SCALE GENOMIC DNA]</scope>
    <source>
        <strain evidence="18">ATCC 27502 / DSM 5159 / P-2</strain>
    </source>
</reference>
<dbReference type="InterPro" id="IPR011761">
    <property type="entry name" value="ATP-grasp"/>
</dbReference>
<dbReference type="InterPro" id="IPR016185">
    <property type="entry name" value="PreATP-grasp_dom_sf"/>
</dbReference>
<keyword evidence="18" id="KW-1185">Reference proteome</keyword>
<comment type="cofactor">
    <cofactor evidence="2">
        <name>Mg(2+)</name>
        <dbReference type="ChEBI" id="CHEBI:18420"/>
    </cofactor>
</comment>
<name>B9L0W4_THERP</name>
<dbReference type="UniPathway" id="UPA00074">
    <property type="reaction ID" value="UER00125"/>
</dbReference>
<keyword evidence="7 15" id="KW-0547">Nucleotide-binding</keyword>
<dbReference type="SUPFAM" id="SSF56059">
    <property type="entry name" value="Glutathione synthetase ATP-binding domain-like"/>
    <property type="match status" value="1"/>
</dbReference>